<dbReference type="EMBL" id="MN739656">
    <property type="protein sequence ID" value="QHT18474.1"/>
    <property type="molecule type" value="Genomic_DNA"/>
</dbReference>
<reference evidence="1" key="1">
    <citation type="journal article" date="2020" name="Nature">
        <title>Giant virus diversity and host interactions through global metagenomics.</title>
        <authorList>
            <person name="Schulz F."/>
            <person name="Roux S."/>
            <person name="Paez-Espino D."/>
            <person name="Jungbluth S."/>
            <person name="Walsh D.A."/>
            <person name="Denef V.J."/>
            <person name="McMahon K.D."/>
            <person name="Konstantinidis K.T."/>
            <person name="Eloe-Fadrosh E.A."/>
            <person name="Kyrpides N.C."/>
            <person name="Woyke T."/>
        </authorList>
    </citation>
    <scope>NUCLEOTIDE SEQUENCE</scope>
    <source>
        <strain evidence="1">GVMAG-M-3300023174-46</strain>
    </source>
</reference>
<sequence>MKIPIVWIGILLILGVVVVFSVKGFQLYEDFQNEQTYLEGFATSVKYTTITPKGTQTVETTQDPLQRDIVLTACPAETNFYIDTGGRGACCDSRVLKGACSGKVVCSLSEGSKGLPTCSEYYSAILDAKGKQRCPLSMPNYYESDSVKGCTSGLRNKDGTGPADLANSSFCVLYTSEVDENQRLDSCTNVMMFEKTRCFSRDIPNTKKTIEAVDGLPALISCSYMDSSDIYLGNVPRKCFSDESLERHINAKITLGSMDKNILEAPKDDRWCSVAQNLHIDKVFQRSASASASASAPSLDVASGVSFGSEDVSSGTTGSTLPLVPSMIPLEPDAGGASFSAADSKSMTSFADAFTTLMAGMKK</sequence>
<organism evidence="1">
    <name type="scientific">viral metagenome</name>
    <dbReference type="NCBI Taxonomy" id="1070528"/>
    <lineage>
        <taxon>unclassified sequences</taxon>
        <taxon>metagenomes</taxon>
        <taxon>organismal metagenomes</taxon>
    </lineage>
</organism>
<evidence type="ECO:0000313" key="1">
    <source>
        <dbReference type="EMBL" id="QHT18474.1"/>
    </source>
</evidence>
<dbReference type="AlphaFoldDB" id="A0A6C0DQ54"/>
<accession>A0A6C0DQ54</accession>
<protein>
    <submittedName>
        <fullName evidence="1">Uncharacterized protein</fullName>
    </submittedName>
</protein>
<proteinExistence type="predicted"/>
<name>A0A6C0DQ54_9ZZZZ</name>